<evidence type="ECO:0000313" key="4">
    <source>
        <dbReference type="TAIR" id="AT4G00953"/>
    </source>
</evidence>
<dbReference type="EMBL" id="CP002687">
    <property type="protein sequence ID" value="ANM66636.1"/>
    <property type="molecule type" value="Genomic_DNA"/>
</dbReference>
<dbReference type="AlphaFoldDB" id="A0A1P8B4V1"/>
<evidence type="ECO:0000313" key="3">
    <source>
        <dbReference type="Proteomes" id="UP000006548"/>
    </source>
</evidence>
<dbReference type="ExpressionAtlas" id="A0A1P8B4V1">
    <property type="expression patterns" value="baseline and differential"/>
</dbReference>
<dbReference type="Proteomes" id="UP000006548">
    <property type="component" value="Chromosome 4"/>
</dbReference>
<protein>
    <submittedName>
        <fullName evidence="2">Uncharacterized protein</fullName>
    </submittedName>
</protein>
<dbReference type="RefSeq" id="NP_001328520.1">
    <property type="nucleotide sequence ID" value="NM_001340285.1"/>
</dbReference>
<proteinExistence type="predicted"/>
<dbReference type="GeneID" id="28719434"/>
<gene>
    <name evidence="4" type="primary">SADHU5-1D2</name>
    <name evidence="1 2" type="ordered locus">At4g00953</name>
</gene>
<dbReference type="TAIR" id="AT4G00953">
    <property type="gene designation" value="SADHU5-1D2"/>
</dbReference>
<organism evidence="2 3">
    <name type="scientific">Arabidopsis thaliana</name>
    <name type="common">Mouse-ear cress</name>
    <dbReference type="NCBI Taxonomy" id="3702"/>
    <lineage>
        <taxon>Eukaryota</taxon>
        <taxon>Viridiplantae</taxon>
        <taxon>Streptophyta</taxon>
        <taxon>Embryophyta</taxon>
        <taxon>Tracheophyta</taxon>
        <taxon>Spermatophyta</taxon>
        <taxon>Magnoliopsida</taxon>
        <taxon>eudicotyledons</taxon>
        <taxon>Gunneridae</taxon>
        <taxon>Pentapetalae</taxon>
        <taxon>rosids</taxon>
        <taxon>malvids</taxon>
        <taxon>Brassicales</taxon>
        <taxon>Brassicaceae</taxon>
        <taxon>Camelineae</taxon>
        <taxon>Arabidopsis</taxon>
    </lineage>
</organism>
<keyword evidence="3" id="KW-1185">Reference proteome</keyword>
<dbReference type="Araport" id="AT4G00953"/>
<reference evidence="3" key="2">
    <citation type="journal article" date="2017" name="Plant J.">
        <title>Araport11: a complete reannotation of the Arabidopsis thaliana reference genome.</title>
        <authorList>
            <person name="Cheng C.Y."/>
            <person name="Krishnakumar V."/>
            <person name="Chan A.P."/>
            <person name="Thibaud-Nissen F."/>
            <person name="Schobel S."/>
            <person name="Town C.D."/>
        </authorList>
    </citation>
    <scope>GENOME REANNOTATION</scope>
    <source>
        <strain evidence="3">cv. Columbia</strain>
    </source>
</reference>
<dbReference type="KEGG" id="ath:AT4G00953"/>
<evidence type="ECO:0000313" key="2">
    <source>
        <dbReference type="EMBL" id="ANM66636.1"/>
    </source>
</evidence>
<accession>A0A1P8B4V1</accession>
<evidence type="ECO:0000313" key="1">
    <source>
        <dbReference type="Araport" id="AT4G00953"/>
    </source>
</evidence>
<name>A0A1P8B4V1_ARATH</name>
<sequence>MNEETYQRAVGRVVNFPGVENRSGDFLRDPNTHSLQNRQEKNDHINFGGNFDGEKCRGSISNFLPREETWTPVGEAISSRGSAVVSASATTAEVDREKVGSANSPWRLTVDPPGFVGCRGFSVRELTTACRDVGGLTMPRDLWWKRLVAGKGIVAGVRCFLSVY</sequence>
<reference evidence="2 3" key="1">
    <citation type="journal article" date="1999" name="Nature">
        <title>Sequence and analysis of chromosome 4 of the plant Arabidopsis thaliana.</title>
        <authorList>
            <consortium name="EU"/>
            <consortium name="CSHL and WU Arabidopsis Sequencing Project"/>
            <person name="Mayer K."/>
            <person name="Schuller C."/>
            <person name="Wambutt R."/>
            <person name="Murphy G."/>
            <person name="Volckaert G."/>
            <person name="Pohl T."/>
            <person name="Dusterhoft A."/>
            <person name="Stiekema W."/>
            <person name="Entian K.D."/>
            <person name="Terryn N."/>
            <person name="Harris B."/>
            <person name="Ansorge W."/>
            <person name="Brandt P."/>
            <person name="Grivell L."/>
            <person name="Rieger M."/>
            <person name="Weichselgartner M."/>
            <person name="de Simone V."/>
            <person name="Obermaier B."/>
            <person name="Mache R."/>
            <person name="Muller M."/>
            <person name="Kreis M."/>
            <person name="Delseny M."/>
            <person name="Puigdomenech P."/>
            <person name="Watson M."/>
            <person name="Schmidtheini T."/>
            <person name="Reichert B."/>
            <person name="Portatelle D."/>
            <person name="Perez-Alonso M."/>
            <person name="Boutry M."/>
            <person name="Bancroft I."/>
            <person name="Vos P."/>
            <person name="Hoheisel J."/>
            <person name="Zimmermann W."/>
            <person name="Wedler H."/>
            <person name="Ridley P."/>
            <person name="Langham S.A."/>
            <person name="McCullagh B."/>
            <person name="Bilham L."/>
            <person name="Robben J."/>
            <person name="Van der Schueren J."/>
            <person name="Grymonprez B."/>
            <person name="Chuang Y.J."/>
            <person name="Vandenbussche F."/>
            <person name="Braeken M."/>
            <person name="Weltjens I."/>
            <person name="Voet M."/>
            <person name="Bastiaens I."/>
            <person name="Aert R."/>
            <person name="Defoor E."/>
            <person name="Weitzenegger T."/>
            <person name="Bothe G."/>
            <person name="Ramsperger U."/>
            <person name="Hilbert H."/>
            <person name="Braun M."/>
            <person name="Holzer E."/>
            <person name="Brandt A."/>
            <person name="Peters S."/>
            <person name="van Staveren M."/>
            <person name="Dirske W."/>
            <person name="Mooijman P."/>
            <person name="Klein Lankhorst R."/>
            <person name="Rose M."/>
            <person name="Hauf J."/>
            <person name="Kotter P."/>
            <person name="Berneiser S."/>
            <person name="Hempel S."/>
            <person name="Feldpausch M."/>
            <person name="Lamberth S."/>
            <person name="Van den Daele H."/>
            <person name="De Keyser A."/>
            <person name="Buysshaert C."/>
            <person name="Gielen J."/>
            <person name="Villarroel R."/>
            <person name="De Clercq R."/>
            <person name="Van Montagu M."/>
            <person name="Rogers J."/>
            <person name="Cronin A."/>
            <person name="Quail M."/>
            <person name="Bray-Allen S."/>
            <person name="Clark L."/>
            <person name="Doggett J."/>
            <person name="Hall S."/>
            <person name="Kay M."/>
            <person name="Lennard N."/>
            <person name="McLay K."/>
            <person name="Mayes R."/>
            <person name="Pettett A."/>
            <person name="Rajandream M.A."/>
            <person name="Lyne M."/>
            <person name="Benes V."/>
            <person name="Rechmann S."/>
            <person name="Borkova D."/>
            <person name="Blocker H."/>
            <person name="Scharfe M."/>
            <person name="Grimm M."/>
            <person name="Lohnert T.H."/>
            <person name="Dose S."/>
            <person name="de Haan M."/>
            <person name="Maarse A."/>
            <person name="Schafer M."/>
            <person name="Muller-Auer S."/>
            <person name="Gabel C."/>
            <person name="Fuchs M."/>
            <person name="Fartmann B."/>
            <person name="Granderath K."/>
            <person name="Dauner D."/>
            <person name="Herzl A."/>
            <person name="Neumann S."/>
            <person name="Argiriou A."/>
            <person name="Vitale D."/>
            <person name="Liguori R."/>
            <person name="Piravandi E."/>
            <person name="Massenet O."/>
            <person name="Quigley F."/>
            <person name="Clabauld G."/>
            <person name="Mundlein A."/>
            <person name="Felber R."/>
            <person name="Schnabl S."/>
            <person name="Hiller R."/>
            <person name="Schmidt W."/>
            <person name="Lecharny A."/>
            <person name="Aubourg S."/>
            <person name="Chefdor F."/>
            <person name="Cooke R."/>
            <person name="Berger C."/>
            <person name="Montfort A."/>
            <person name="Casacuberta E."/>
            <person name="Gibbons T."/>
            <person name="Weber N."/>
            <person name="Vandenbol M."/>
            <person name="Bargues M."/>
            <person name="Terol J."/>
            <person name="Torres A."/>
            <person name="Perez-Perez A."/>
            <person name="Purnelle B."/>
            <person name="Bent E."/>
            <person name="Johnson S."/>
            <person name="Tacon D."/>
            <person name="Jesse T."/>
            <person name="Heijnen L."/>
            <person name="Schwarz S."/>
            <person name="Scholler P."/>
            <person name="Heber S."/>
            <person name="Francs P."/>
            <person name="Bielke C."/>
            <person name="Frishman D."/>
            <person name="Haase D."/>
            <person name="Lemcke K."/>
            <person name="Mewes H.W."/>
            <person name="Stocker S."/>
            <person name="Zaccaria P."/>
            <person name="Bevan M."/>
            <person name="Wilson R.K."/>
            <person name="de la Bastide M."/>
            <person name="Habermann K."/>
            <person name="Parnell L."/>
            <person name="Dedhia N."/>
            <person name="Gnoj L."/>
            <person name="Schutz K."/>
            <person name="Huang E."/>
            <person name="Spiegel L."/>
            <person name="Sehkon M."/>
            <person name="Murray J."/>
            <person name="Sheet P."/>
            <person name="Cordes M."/>
            <person name="Abu-Threideh J."/>
            <person name="Stoneking T."/>
            <person name="Kalicki J."/>
            <person name="Graves T."/>
            <person name="Harmon G."/>
            <person name="Edwards J."/>
            <person name="Latreille P."/>
            <person name="Courtney L."/>
            <person name="Cloud J."/>
            <person name="Abbott A."/>
            <person name="Scott K."/>
            <person name="Johnson D."/>
            <person name="Minx P."/>
            <person name="Bentley D."/>
            <person name="Fulton B."/>
            <person name="Miller N."/>
            <person name="Greco T."/>
            <person name="Kemp K."/>
            <person name="Kramer J."/>
            <person name="Fulton L."/>
            <person name="Mardis E."/>
            <person name="Dante M."/>
            <person name="Pepin K."/>
            <person name="Hillier L."/>
            <person name="Nelson J."/>
            <person name="Spieth J."/>
            <person name="Ryan E."/>
            <person name="Andrews S."/>
            <person name="Geisel C."/>
            <person name="Layman D."/>
            <person name="Du H."/>
            <person name="Ali J."/>
            <person name="Berghoff A."/>
            <person name="Jones K."/>
            <person name="Drone K."/>
            <person name="Cotton M."/>
            <person name="Joshu C."/>
            <person name="Antonoiu B."/>
            <person name="Zidanic M."/>
            <person name="Strong C."/>
            <person name="Sun H."/>
            <person name="Lamar B."/>
            <person name="Yordan C."/>
            <person name="Ma P."/>
            <person name="Zhong J."/>
            <person name="Preston R."/>
            <person name="Vil D."/>
            <person name="Shekher M."/>
            <person name="Matero A."/>
            <person name="Shah R."/>
            <person name="Swaby I.K."/>
            <person name="O'Shaughnessy A."/>
            <person name="Rodriguez M."/>
            <person name="Hoffmann J."/>
            <person name="Till S."/>
            <person name="Granat S."/>
            <person name="Shohdy N."/>
            <person name="Hasegawa A."/>
            <person name="Hameed A."/>
            <person name="Lodhi M."/>
            <person name="Johnson A."/>
            <person name="Chen E."/>
            <person name="Marra M."/>
            <person name="Martienssen R."/>
            <person name="McCombie W.R."/>
        </authorList>
    </citation>
    <scope>NUCLEOTIDE SEQUENCE [LARGE SCALE GENOMIC DNA]</scope>
    <source>
        <strain evidence="3">cv. Columbia</strain>
    </source>
</reference>
<dbReference type="InParanoid" id="A0A1P8B4V1"/>